<dbReference type="Pfam" id="PF13930">
    <property type="entry name" value="Endonuclea_NS_2"/>
    <property type="match status" value="1"/>
</dbReference>
<dbReference type="Proteomes" id="UP001156831">
    <property type="component" value="Unassembled WGS sequence"/>
</dbReference>
<protein>
    <submittedName>
        <fullName evidence="2">DNA/RNA non-specific endonuclease</fullName>
    </submittedName>
</protein>
<evidence type="ECO:0000313" key="2">
    <source>
        <dbReference type="EMBL" id="MDH5830948.1"/>
    </source>
</evidence>
<evidence type="ECO:0000259" key="1">
    <source>
        <dbReference type="Pfam" id="PF13930"/>
    </source>
</evidence>
<dbReference type="Gene3D" id="3.40.570.10">
    <property type="entry name" value="Extracellular Endonuclease, subunit A"/>
    <property type="match status" value="1"/>
</dbReference>
<accession>A0ABT6JJU5</accession>
<proteinExistence type="predicted"/>
<dbReference type="InterPro" id="IPR044929">
    <property type="entry name" value="DNA/RNA_non-sp_Endonuclease_sf"/>
</dbReference>
<keyword evidence="3" id="KW-1185">Reference proteome</keyword>
<reference evidence="2 3" key="1">
    <citation type="submission" date="2023-04" db="EMBL/GenBank/DDBJ databases">
        <title>Luteimonas sp. M1R5S18.</title>
        <authorList>
            <person name="Sun J.-Q."/>
        </authorList>
    </citation>
    <scope>NUCLEOTIDE SEQUENCE [LARGE SCALE GENOMIC DNA]</scope>
    <source>
        <strain evidence="2 3">M1R5S18</strain>
    </source>
</reference>
<dbReference type="RefSeq" id="WP_280601853.1">
    <property type="nucleotide sequence ID" value="NZ_JARXRN010000025.1"/>
</dbReference>
<dbReference type="GO" id="GO:0004519">
    <property type="term" value="F:endonuclease activity"/>
    <property type="evidence" value="ECO:0007669"/>
    <property type="project" value="UniProtKB-KW"/>
</dbReference>
<feature type="domain" description="Type VII secretion system protein EssD-like" evidence="1">
    <location>
        <begin position="249"/>
        <end position="371"/>
    </location>
</feature>
<keyword evidence="2" id="KW-0255">Endonuclease</keyword>
<organism evidence="2 3">
    <name type="scientific">Luteimonas rhizosphaericola</name>
    <dbReference type="NCBI Taxonomy" id="3042024"/>
    <lineage>
        <taxon>Bacteria</taxon>
        <taxon>Pseudomonadati</taxon>
        <taxon>Pseudomonadota</taxon>
        <taxon>Gammaproteobacteria</taxon>
        <taxon>Lysobacterales</taxon>
        <taxon>Lysobacteraceae</taxon>
        <taxon>Luteimonas</taxon>
    </lineage>
</organism>
<name>A0ABT6JJU5_9GAMM</name>
<sequence>MMDETFRFPPPTAPGGDWPGWSAPPAFAGAVPGFGPDLLAADPADVRFALDPASVRLQDERADQWNTHYAASGTVEASAPGVAPQSVEVRYSVTLRNEHASPLQMREVNPFDPSTIPPRTRIEIQGADTLGTPLEASFQALAKANGLGAVSDVRLSLEMTADGELRVMTASQALFDAPRDGGPASLPADRQDFIRHTALLDDPAGTDRAGYTRMLLDGTPHEASVRIAEDVDGRAITGTVTETGSGETNEVVWTLDDSGRPRSADATLTWEPGSGGRESDRIEANAQSRFRADNDMKGSGDDVGHVIAYRFVNGHGPVNMFPQQSHFNQRVFAAMEQEWADWLGAGMDVRIQVTLGPENTRRPDEVRVDYEVIDPASGRTVYDPQLVVFDNEAGQVFDRIAREDMDSMIGMRA</sequence>
<dbReference type="EMBL" id="JARXRN010000025">
    <property type="protein sequence ID" value="MDH5830948.1"/>
    <property type="molecule type" value="Genomic_DNA"/>
</dbReference>
<keyword evidence="2" id="KW-0540">Nuclease</keyword>
<comment type="caution">
    <text evidence="2">The sequence shown here is derived from an EMBL/GenBank/DDBJ whole genome shotgun (WGS) entry which is preliminary data.</text>
</comment>
<evidence type="ECO:0000313" key="3">
    <source>
        <dbReference type="Proteomes" id="UP001156831"/>
    </source>
</evidence>
<dbReference type="InterPro" id="IPR044927">
    <property type="entry name" value="Endonuclea_NS_2"/>
</dbReference>
<keyword evidence="2" id="KW-0378">Hydrolase</keyword>
<gene>
    <name evidence="2" type="ORF">QFW80_10525</name>
</gene>